<proteinExistence type="predicted"/>
<evidence type="ECO:0008006" key="4">
    <source>
        <dbReference type="Google" id="ProtNLM"/>
    </source>
</evidence>
<organism evidence="2 3">
    <name type="scientific">Parendozoicomonas callyspongiae</name>
    <dbReference type="NCBI Taxonomy" id="2942213"/>
    <lineage>
        <taxon>Bacteria</taxon>
        <taxon>Pseudomonadati</taxon>
        <taxon>Pseudomonadota</taxon>
        <taxon>Gammaproteobacteria</taxon>
        <taxon>Oceanospirillales</taxon>
        <taxon>Endozoicomonadaceae</taxon>
        <taxon>Parendozoicomonas</taxon>
    </lineage>
</organism>
<comment type="caution">
    <text evidence="2">The sequence shown here is derived from an EMBL/GenBank/DDBJ whole genome shotgun (WGS) entry which is preliminary data.</text>
</comment>
<name>A0ABT0PBU5_9GAMM</name>
<dbReference type="EMBL" id="JAMFLX010000003">
    <property type="protein sequence ID" value="MCL6268850.1"/>
    <property type="molecule type" value="Genomic_DNA"/>
</dbReference>
<evidence type="ECO:0000313" key="2">
    <source>
        <dbReference type="EMBL" id="MCL6268850.1"/>
    </source>
</evidence>
<evidence type="ECO:0000256" key="1">
    <source>
        <dbReference type="SAM" id="MobiDB-lite"/>
    </source>
</evidence>
<keyword evidence="3" id="KW-1185">Reference proteome</keyword>
<dbReference type="Proteomes" id="UP001203338">
    <property type="component" value="Unassembled WGS sequence"/>
</dbReference>
<feature type="region of interest" description="Disordered" evidence="1">
    <location>
        <begin position="503"/>
        <end position="551"/>
    </location>
</feature>
<evidence type="ECO:0000313" key="3">
    <source>
        <dbReference type="Proteomes" id="UP001203338"/>
    </source>
</evidence>
<reference evidence="2 3" key="1">
    <citation type="submission" date="2022-05" db="EMBL/GenBank/DDBJ databases">
        <authorList>
            <person name="Park J.-S."/>
        </authorList>
    </citation>
    <scope>NUCLEOTIDE SEQUENCE [LARGE SCALE GENOMIC DNA]</scope>
    <source>
        <strain evidence="2 3">2012CJ34-2</strain>
    </source>
</reference>
<protein>
    <recommendedName>
        <fullName evidence="4">Ubiquitin-like protease family profile domain-containing protein</fullName>
    </recommendedName>
</protein>
<feature type="compositionally biased region" description="Basic and acidic residues" evidence="1">
    <location>
        <begin position="540"/>
        <end position="551"/>
    </location>
</feature>
<dbReference type="RefSeq" id="WP_249697688.1">
    <property type="nucleotide sequence ID" value="NZ_JAMFLX010000003.1"/>
</dbReference>
<gene>
    <name evidence="2" type="ORF">M3P05_02650</name>
</gene>
<sequence>MQVHATAGGASSSLLLDKKLRKKVRTFMRTIKGTSPLTVRRRMMQGLLKGQIELKEGTYIFSGLTDHQLGVKEPMRGALIGKARKKIQRSTAEYRSPCVSTYYEKGTPIPDEREFQKADKDDKKTETKADQKTVVKKKVLELNGEHTCYSFTKCDLETYETSYFIPSPECKKKTDFLSLINKTEWCVQVACKKRGTLPIEIVKPHSVVTLRTNGSKHAPKWLVAHRSCFEPVEQPAFQHNPQLKELKPITQEKVNNAEAQNTGELHLNKKVMCKLFQDETDTKLKFAQSKEALLENLSQIKEFSLENKNSTHVMLVENDFCHTSGLIIRVTNHPTKTCEVFFLETLHPKSNIATTMRELVCPQLREVFSDYALKIVVPGFANQYDYTSCGVIALDWAIKSYKDPALVDKLFQIETAPFKGQSDILTVSKLPTDMMEFYQGEMEEFDKCLLEGGNQAKALKEAVESQTIEISDEGGTTKLNAAGLLDRYRLILRYRAILEEQRKGKDIDSQEPAEVAIDSDEASDQIPTTSRLKRKVSHSPTHDPSFKRTKP</sequence>
<accession>A0ABT0PBU5</accession>